<evidence type="ECO:0000313" key="3">
    <source>
        <dbReference type="Proteomes" id="UP000430404"/>
    </source>
</evidence>
<protein>
    <submittedName>
        <fullName evidence="2">Uncharacterized protein</fullName>
    </submittedName>
</protein>
<dbReference type="EMBL" id="CABWKZ010000014">
    <property type="protein sequence ID" value="VXA55201.1"/>
    <property type="molecule type" value="Genomic_DNA"/>
</dbReference>
<dbReference type="Proteomes" id="UP000430404">
    <property type="component" value="Unassembled WGS sequence"/>
</dbReference>
<evidence type="ECO:0000256" key="1">
    <source>
        <dbReference type="SAM" id="Phobius"/>
    </source>
</evidence>
<feature type="transmembrane region" description="Helical" evidence="1">
    <location>
        <begin position="26"/>
        <end position="43"/>
    </location>
</feature>
<reference evidence="2 3" key="1">
    <citation type="submission" date="2019-10" db="EMBL/GenBank/DDBJ databases">
        <authorList>
            <person name="Karimi E."/>
        </authorList>
    </citation>
    <scope>NUCLEOTIDE SEQUENCE [LARGE SCALE GENOMIC DNA]</scope>
    <source>
        <strain evidence="2">Acinetobacter sp. 8BE</strain>
    </source>
</reference>
<evidence type="ECO:0000313" key="2">
    <source>
        <dbReference type="EMBL" id="VXA55201.1"/>
    </source>
</evidence>
<dbReference type="AlphaFoldDB" id="A0A653K2Z9"/>
<accession>A0A653K2Z9</accession>
<keyword evidence="1" id="KW-0812">Transmembrane</keyword>
<dbReference type="RefSeq" id="WP_159724962.1">
    <property type="nucleotide sequence ID" value="NZ_LR732744.1"/>
</dbReference>
<proteinExistence type="predicted"/>
<feature type="transmembrane region" description="Helical" evidence="1">
    <location>
        <begin position="49"/>
        <end position="65"/>
    </location>
</feature>
<gene>
    <name evidence="2" type="ORF">ACI8B_210004</name>
</gene>
<organism evidence="2 3">
    <name type="scientific">Acinetobacter proteolyticus</name>
    <dbReference type="NCBI Taxonomy" id="1776741"/>
    <lineage>
        <taxon>Bacteria</taxon>
        <taxon>Pseudomonadati</taxon>
        <taxon>Pseudomonadota</taxon>
        <taxon>Gammaproteobacteria</taxon>
        <taxon>Moraxellales</taxon>
        <taxon>Moraxellaceae</taxon>
        <taxon>Acinetobacter</taxon>
    </lineage>
</organism>
<sequence length="72" mass="8117">MPIVVTLVAIGMRLYNRNRPLNYKQYIVVYVGYVFLIGINSIMPLDTKIIAFLLAALILAFGCLVDKKLKIS</sequence>
<name>A0A653K2Z9_9GAMM</name>
<keyword evidence="1" id="KW-0472">Membrane</keyword>
<keyword evidence="1" id="KW-1133">Transmembrane helix</keyword>